<organism evidence="2 3">
    <name type="scientific">Coemansia erecta</name>
    <dbReference type="NCBI Taxonomy" id="147472"/>
    <lineage>
        <taxon>Eukaryota</taxon>
        <taxon>Fungi</taxon>
        <taxon>Fungi incertae sedis</taxon>
        <taxon>Zoopagomycota</taxon>
        <taxon>Kickxellomycotina</taxon>
        <taxon>Kickxellomycetes</taxon>
        <taxon>Kickxellales</taxon>
        <taxon>Kickxellaceae</taxon>
        <taxon>Coemansia</taxon>
    </lineage>
</organism>
<comment type="caution">
    <text evidence="2">The sequence shown here is derived from an EMBL/GenBank/DDBJ whole genome shotgun (WGS) entry which is preliminary data.</text>
</comment>
<evidence type="ECO:0000313" key="3">
    <source>
        <dbReference type="Proteomes" id="UP001149813"/>
    </source>
</evidence>
<gene>
    <name evidence="2" type="ORF">LPJ53_003397</name>
</gene>
<feature type="region of interest" description="Disordered" evidence="1">
    <location>
        <begin position="361"/>
        <end position="384"/>
    </location>
</feature>
<dbReference type="EMBL" id="JANBOJ010000127">
    <property type="protein sequence ID" value="KAJ1722161.1"/>
    <property type="molecule type" value="Genomic_DNA"/>
</dbReference>
<name>A0A9W7XWB8_9FUNG</name>
<dbReference type="Proteomes" id="UP001149813">
    <property type="component" value="Unassembled WGS sequence"/>
</dbReference>
<keyword evidence="3" id="KW-1185">Reference proteome</keyword>
<dbReference type="InterPro" id="IPR051661">
    <property type="entry name" value="Actin_filament_regulator"/>
</dbReference>
<feature type="compositionally biased region" description="Pro residues" evidence="1">
    <location>
        <begin position="202"/>
        <end position="215"/>
    </location>
</feature>
<protein>
    <submittedName>
        <fullName evidence="2">Uncharacterized protein</fullName>
    </submittedName>
</protein>
<evidence type="ECO:0000256" key="1">
    <source>
        <dbReference type="SAM" id="MobiDB-lite"/>
    </source>
</evidence>
<feature type="compositionally biased region" description="Basic residues" evidence="1">
    <location>
        <begin position="191"/>
        <end position="201"/>
    </location>
</feature>
<proteinExistence type="predicted"/>
<reference evidence="2" key="1">
    <citation type="submission" date="2022-07" db="EMBL/GenBank/DDBJ databases">
        <title>Phylogenomic reconstructions and comparative analyses of Kickxellomycotina fungi.</title>
        <authorList>
            <person name="Reynolds N.K."/>
            <person name="Stajich J.E."/>
            <person name="Barry K."/>
            <person name="Grigoriev I.V."/>
            <person name="Crous P."/>
            <person name="Smith M.E."/>
        </authorList>
    </citation>
    <scope>NUCLEOTIDE SEQUENCE</scope>
    <source>
        <strain evidence="2">NBRC 32514</strain>
    </source>
</reference>
<dbReference type="PANTHER" id="PTHR47102">
    <property type="entry name" value="PROTEIN BNI1"/>
    <property type="match status" value="1"/>
</dbReference>
<sequence>MLASSEASEASDADKTGDDAVLAMLEQALGYAQTSADKVKLLLAVELRKHLLALEQRHGESMQRLAAERQRAEGAYALGRQSQASDRQRMSGAAGGRSLGARLFAAGRSRGAEDALQFSNMMVENGAREVGRCEREAREEERRFGEEAGRLRVELRLALAACEDVLGRIPAHRHVRLAQIGDAEAEDWSARRHASLPRRPPRPPPPPPPPPPPAHQPHTHSSAPPPPPPPPPPIPPPSSQRPFSVTVDTSAETMQAQYQFARMVPHASLIPIQATAPPACSSGSGSGQQTLVDYVRQTVSSPQLWAAIGRMLRQTLPQVTHSALQAGAQGFGADAYFVLQASEEIRIPVLILGTFAIARPSTSTTSTTSTTTSTTSSATSSVQSLSSNRRAIRESLGAWIDGSDLGRVESAVKRLVAMVSAERGARNAGVLVACEGLVFVRRTSAQGVRISRLARFVGGQCHPVVAIGYFARCVVCEPPLQHLKPPLFL</sequence>
<dbReference type="OrthoDB" id="5588062at2759"/>
<dbReference type="AlphaFoldDB" id="A0A9W7XWB8"/>
<feature type="compositionally biased region" description="Pro residues" evidence="1">
    <location>
        <begin position="223"/>
        <end position="239"/>
    </location>
</feature>
<evidence type="ECO:0000313" key="2">
    <source>
        <dbReference type="EMBL" id="KAJ1722161.1"/>
    </source>
</evidence>
<accession>A0A9W7XWB8</accession>
<dbReference type="PANTHER" id="PTHR47102:SF2">
    <property type="entry name" value="PROTEIN BNI1"/>
    <property type="match status" value="1"/>
</dbReference>
<feature type="region of interest" description="Disordered" evidence="1">
    <location>
        <begin position="186"/>
        <end position="245"/>
    </location>
</feature>